<dbReference type="SUPFAM" id="SSF51182">
    <property type="entry name" value="RmlC-like cupins"/>
    <property type="match status" value="1"/>
</dbReference>
<dbReference type="Gene3D" id="3.90.550.10">
    <property type="entry name" value="Spore Coat Polysaccharide Biosynthesis Protein SpsA, Chain A"/>
    <property type="match status" value="1"/>
</dbReference>
<dbReference type="CDD" id="cd02213">
    <property type="entry name" value="cupin_PMI_typeII_C"/>
    <property type="match status" value="1"/>
</dbReference>
<dbReference type="InterPro" id="IPR029044">
    <property type="entry name" value="Nucleotide-diphossugar_trans"/>
</dbReference>
<dbReference type="GO" id="GO:0016853">
    <property type="term" value="F:isomerase activity"/>
    <property type="evidence" value="ECO:0007669"/>
    <property type="project" value="UniProtKB-KW"/>
</dbReference>
<feature type="domain" description="Nucleotidyl transferase" evidence="9">
    <location>
        <begin position="15"/>
        <end position="286"/>
    </location>
</feature>
<dbReference type="CDD" id="cd02509">
    <property type="entry name" value="GDP-M1P_Guanylyltransferase"/>
    <property type="match status" value="1"/>
</dbReference>
<dbReference type="Gene3D" id="2.60.120.10">
    <property type="entry name" value="Jelly Rolls"/>
    <property type="match status" value="1"/>
</dbReference>
<dbReference type="InterPro" id="IPR011051">
    <property type="entry name" value="RmlC_Cupin_sf"/>
</dbReference>
<dbReference type="InterPro" id="IPR006375">
    <property type="entry name" value="Man1P_GuaTrfase/Man6P_Isoase"/>
</dbReference>
<dbReference type="Pfam" id="PF01050">
    <property type="entry name" value="MannoseP_isomer"/>
    <property type="match status" value="1"/>
</dbReference>
<dbReference type="EC" id="2.7.7.13" evidence="2"/>
<evidence type="ECO:0000256" key="5">
    <source>
        <dbReference type="ARBA" id="ARBA00022741"/>
    </source>
</evidence>
<dbReference type="STRING" id="596151.DesfrDRAFT_3697"/>
<dbReference type="eggNOG" id="COG0836">
    <property type="taxonomic scope" value="Bacteria"/>
</dbReference>
<dbReference type="InterPro" id="IPR054566">
    <property type="entry name" value="ManC/GMP-like_b-helix"/>
</dbReference>
<dbReference type="eggNOG" id="COG0662">
    <property type="taxonomic scope" value="Bacteria"/>
</dbReference>
<dbReference type="GO" id="GO:0009298">
    <property type="term" value="P:GDP-mannose biosynthetic process"/>
    <property type="evidence" value="ECO:0007669"/>
    <property type="project" value="TreeGrafter"/>
</dbReference>
<dbReference type="RefSeq" id="WP_005996409.1">
    <property type="nucleotide sequence ID" value="NZ_AECZ01000039.1"/>
</dbReference>
<proteinExistence type="inferred from homology"/>
<dbReference type="FunFam" id="2.60.120.10:FF:000032">
    <property type="entry name" value="Mannose-1-phosphate guanylyltransferase/mannose-6-phosphate isomerase"/>
    <property type="match status" value="1"/>
</dbReference>
<keyword evidence="12" id="KW-0413">Isomerase</keyword>
<dbReference type="FunFam" id="3.90.550.10:FF:000046">
    <property type="entry name" value="Mannose-1-phosphate guanylyltransferase (GDP)"/>
    <property type="match status" value="1"/>
</dbReference>
<dbReference type="GO" id="GO:0005525">
    <property type="term" value="F:GTP binding"/>
    <property type="evidence" value="ECO:0007669"/>
    <property type="project" value="UniProtKB-KW"/>
</dbReference>
<dbReference type="EMBL" id="AECZ01000039">
    <property type="protein sequence ID" value="EFL49562.1"/>
    <property type="molecule type" value="Genomic_DNA"/>
</dbReference>
<dbReference type="OrthoDB" id="9806359at2"/>
<dbReference type="GO" id="GO:0000271">
    <property type="term" value="P:polysaccharide biosynthetic process"/>
    <property type="evidence" value="ECO:0007669"/>
    <property type="project" value="InterPro"/>
</dbReference>
<evidence type="ECO:0000313" key="13">
    <source>
        <dbReference type="Proteomes" id="UP000006250"/>
    </source>
</evidence>
<evidence type="ECO:0000256" key="7">
    <source>
        <dbReference type="ARBA" id="ARBA00047343"/>
    </source>
</evidence>
<evidence type="ECO:0000256" key="8">
    <source>
        <dbReference type="RuleBase" id="RU004190"/>
    </source>
</evidence>
<gene>
    <name evidence="12" type="ORF">DesfrDRAFT_3697</name>
</gene>
<evidence type="ECO:0000256" key="4">
    <source>
        <dbReference type="ARBA" id="ARBA00022695"/>
    </source>
</evidence>
<dbReference type="AlphaFoldDB" id="E1K1E7"/>
<dbReference type="Proteomes" id="UP000006250">
    <property type="component" value="Unassembled WGS sequence"/>
</dbReference>
<evidence type="ECO:0000259" key="10">
    <source>
        <dbReference type="Pfam" id="PF01050"/>
    </source>
</evidence>
<dbReference type="SUPFAM" id="SSF53448">
    <property type="entry name" value="Nucleotide-diphospho-sugar transferases"/>
    <property type="match status" value="1"/>
</dbReference>
<comment type="caution">
    <text evidence="12">The sequence shown here is derived from an EMBL/GenBank/DDBJ whole genome shotgun (WGS) entry which is preliminary data.</text>
</comment>
<dbReference type="Pfam" id="PF00483">
    <property type="entry name" value="NTP_transferase"/>
    <property type="match status" value="1"/>
</dbReference>
<dbReference type="NCBIfam" id="TIGR01479">
    <property type="entry name" value="GMP_PMI"/>
    <property type="match status" value="1"/>
</dbReference>
<keyword evidence="3 12" id="KW-0808">Transferase</keyword>
<dbReference type="Pfam" id="PF22640">
    <property type="entry name" value="ManC_GMP_beta-helix"/>
    <property type="match status" value="1"/>
</dbReference>
<dbReference type="PANTHER" id="PTHR46390:SF1">
    <property type="entry name" value="MANNOSE-1-PHOSPHATE GUANYLYLTRANSFERASE"/>
    <property type="match status" value="1"/>
</dbReference>
<keyword evidence="4 12" id="KW-0548">Nucleotidyltransferase</keyword>
<reference evidence="12 13" key="1">
    <citation type="submission" date="2010-08" db="EMBL/GenBank/DDBJ databases">
        <title>The draft genome of Desulfovibrio fructosovorans JJ.</title>
        <authorList>
            <consortium name="US DOE Joint Genome Institute (JGI-PGF)"/>
            <person name="Lucas S."/>
            <person name="Copeland A."/>
            <person name="Lapidus A."/>
            <person name="Cheng J.-F."/>
            <person name="Bruce D."/>
            <person name="Goodwin L."/>
            <person name="Pitluck S."/>
            <person name="Land M.L."/>
            <person name="Hauser L."/>
            <person name="Chang Y.-J."/>
            <person name="Jeffries C."/>
            <person name="Wall J.D."/>
            <person name="Stahl D.A."/>
            <person name="Arkin A.P."/>
            <person name="Dehal P."/>
            <person name="Stolyar S.M."/>
            <person name="Hazen T.C."/>
            <person name="Woyke T.J."/>
        </authorList>
    </citation>
    <scope>NUCLEOTIDE SEQUENCE [LARGE SCALE GENOMIC DNA]</scope>
    <source>
        <strain evidence="12 13">JJ</strain>
    </source>
</reference>
<protein>
    <recommendedName>
        <fullName evidence="2">mannose-1-phosphate guanylyltransferase</fullName>
        <ecNumber evidence="2">2.7.7.13</ecNumber>
    </recommendedName>
</protein>
<dbReference type="GO" id="GO:0004475">
    <property type="term" value="F:mannose-1-phosphate guanylyltransferase (GTP) activity"/>
    <property type="evidence" value="ECO:0007669"/>
    <property type="project" value="UniProtKB-EC"/>
</dbReference>
<dbReference type="InterPro" id="IPR005835">
    <property type="entry name" value="NTP_transferase_dom"/>
</dbReference>
<dbReference type="InterPro" id="IPR014710">
    <property type="entry name" value="RmlC-like_jellyroll"/>
</dbReference>
<keyword evidence="6" id="KW-0342">GTP-binding</keyword>
<evidence type="ECO:0000256" key="6">
    <source>
        <dbReference type="ARBA" id="ARBA00023134"/>
    </source>
</evidence>
<name>E1K1E7_SOLFR</name>
<feature type="domain" description="Mannose-6-phosphate isomerase type II C-terminal" evidence="10">
    <location>
        <begin position="353"/>
        <end position="467"/>
    </location>
</feature>
<feature type="domain" description="MannoseP isomerase/GMP-like beta-helix" evidence="11">
    <location>
        <begin position="295"/>
        <end position="349"/>
    </location>
</feature>
<organism evidence="12 13">
    <name type="scientific">Solidesulfovibrio fructosivorans JJ]</name>
    <dbReference type="NCBI Taxonomy" id="596151"/>
    <lineage>
        <taxon>Bacteria</taxon>
        <taxon>Pseudomonadati</taxon>
        <taxon>Thermodesulfobacteriota</taxon>
        <taxon>Desulfovibrionia</taxon>
        <taxon>Desulfovibrionales</taxon>
        <taxon>Desulfovibrionaceae</taxon>
        <taxon>Solidesulfovibrio</taxon>
    </lineage>
</organism>
<dbReference type="InterPro" id="IPR049577">
    <property type="entry name" value="GMPP_N"/>
</dbReference>
<dbReference type="PANTHER" id="PTHR46390">
    <property type="entry name" value="MANNOSE-1-PHOSPHATE GUANYLYLTRANSFERASE"/>
    <property type="match status" value="1"/>
</dbReference>
<dbReference type="InterPro" id="IPR051161">
    <property type="entry name" value="Mannose-6P_isomerase_type2"/>
</dbReference>
<evidence type="ECO:0000256" key="2">
    <source>
        <dbReference type="ARBA" id="ARBA00012387"/>
    </source>
</evidence>
<evidence type="ECO:0000313" key="12">
    <source>
        <dbReference type="EMBL" id="EFL49562.1"/>
    </source>
</evidence>
<accession>E1K1E7</accession>
<sequence>MTESACCAGGKGRYALILAGGSGTRLWPLSRTLLPKQLLDLGEGETLLQSTALRVCESFAPDHVFVITNEEHRFEVRTQLQAVLPDAGTRVLAEPMGKNTLPAIMLGLEPIVAADPKAVVGVFPADHRIRDHASLQAAMDRAAALAGEGWFVTFGIPPHAPETGYGYIHRGEPLGQGAHKVAGFTEKPDLPTAEKLVAGGEHFWNSGMFVFRADVFLAAVAAHAPEIYAWWEGRDDSPLTAGYAGLPDISVDYGVVEKMDNIAMVEAPFDWDDLGSWEALYRLGKKDGTGCVTKGQVLALDCSDSLFFSQGSSLAVAGVKDMIVIQTRDATLVCPVSEAQRVKDVVGRLKSQGSKLIEAHVTVRRPWGSYTVLEGGPGYKIKRIEVPPAGRLSLQMHHHRAEHWVVVSGTALVQLGDEERLLIENQSVDIPKGTVHRLSNPGKIPVEIIEIQSGPYLEEDDIVRFDDVYGRKVGEGGAQSSASEDSGDS</sequence>
<evidence type="ECO:0000256" key="1">
    <source>
        <dbReference type="ARBA" id="ARBA00006115"/>
    </source>
</evidence>
<evidence type="ECO:0000259" key="9">
    <source>
        <dbReference type="Pfam" id="PF00483"/>
    </source>
</evidence>
<comment type="catalytic activity">
    <reaction evidence="7">
        <text>alpha-D-mannose 1-phosphate + GTP + H(+) = GDP-alpha-D-mannose + diphosphate</text>
        <dbReference type="Rhea" id="RHEA:15229"/>
        <dbReference type="ChEBI" id="CHEBI:15378"/>
        <dbReference type="ChEBI" id="CHEBI:33019"/>
        <dbReference type="ChEBI" id="CHEBI:37565"/>
        <dbReference type="ChEBI" id="CHEBI:57527"/>
        <dbReference type="ChEBI" id="CHEBI:58409"/>
        <dbReference type="EC" id="2.7.7.13"/>
    </reaction>
</comment>
<evidence type="ECO:0000256" key="3">
    <source>
        <dbReference type="ARBA" id="ARBA00022679"/>
    </source>
</evidence>
<keyword evidence="13" id="KW-1185">Reference proteome</keyword>
<keyword evidence="5" id="KW-0547">Nucleotide-binding</keyword>
<evidence type="ECO:0000259" key="11">
    <source>
        <dbReference type="Pfam" id="PF22640"/>
    </source>
</evidence>
<dbReference type="InterPro" id="IPR001538">
    <property type="entry name" value="Man6P_isomerase-2_C"/>
</dbReference>
<comment type="similarity">
    <text evidence="1 8">Belongs to the mannose-6-phosphate isomerase type 2 family.</text>
</comment>